<accession>A0AAF0ETX5</accession>
<feature type="compositionally biased region" description="Basic and acidic residues" evidence="2">
    <location>
        <begin position="1"/>
        <end position="11"/>
    </location>
</feature>
<sequence>MTRGNARELARARNQKKQAEQNKGPKNSGVSLAKRREQDAAALRAKQAAKAAAKEASAATS</sequence>
<keyword evidence="5" id="KW-1185">Reference proteome</keyword>
<feature type="compositionally biased region" description="Low complexity" evidence="2">
    <location>
        <begin position="40"/>
        <end position="61"/>
    </location>
</feature>
<evidence type="ECO:0000313" key="4">
    <source>
        <dbReference type="EMBL" id="WFD34502.1"/>
    </source>
</evidence>
<proteinExistence type="inferred from homology"/>
<feature type="domain" description="Small EDRK-rich factor-like N-terminal" evidence="3">
    <location>
        <begin position="1"/>
        <end position="36"/>
    </location>
</feature>
<protein>
    <recommendedName>
        <fullName evidence="3">Small EDRK-rich factor-like N-terminal domain-containing protein</fullName>
    </recommendedName>
</protein>
<gene>
    <name evidence="4" type="ORF">MCUN1_001343</name>
</gene>
<dbReference type="PANTHER" id="PTHR13596:SF0">
    <property type="entry name" value="SI:CH211-39K3.2-RELATED"/>
    <property type="match status" value="1"/>
</dbReference>
<evidence type="ECO:0000256" key="1">
    <source>
        <dbReference type="ARBA" id="ARBA00007309"/>
    </source>
</evidence>
<dbReference type="Proteomes" id="UP001219933">
    <property type="component" value="Chromosome 2"/>
</dbReference>
<dbReference type="InterPro" id="IPR040211">
    <property type="entry name" value="SERF1/2-like"/>
</dbReference>
<feature type="region of interest" description="Disordered" evidence="2">
    <location>
        <begin position="1"/>
        <end position="61"/>
    </location>
</feature>
<dbReference type="PANTHER" id="PTHR13596">
    <property type="entry name" value="SMALL EDRK-RICH FACTOR 1"/>
    <property type="match status" value="1"/>
</dbReference>
<evidence type="ECO:0000259" key="3">
    <source>
        <dbReference type="Pfam" id="PF04419"/>
    </source>
</evidence>
<evidence type="ECO:0000313" key="5">
    <source>
        <dbReference type="Proteomes" id="UP001219933"/>
    </source>
</evidence>
<name>A0AAF0ETX5_9BASI</name>
<comment type="similarity">
    <text evidence="1">Belongs to the SERF family.</text>
</comment>
<dbReference type="Pfam" id="PF04419">
    <property type="entry name" value="SERF-like_N"/>
    <property type="match status" value="1"/>
</dbReference>
<reference evidence="4" key="1">
    <citation type="submission" date="2023-03" db="EMBL/GenBank/DDBJ databases">
        <title>Mating type loci evolution in Malassezia.</title>
        <authorList>
            <person name="Coelho M.A."/>
        </authorList>
    </citation>
    <scope>NUCLEOTIDE SEQUENCE</scope>
    <source>
        <strain evidence="4">CBS 11721</strain>
    </source>
</reference>
<organism evidence="4 5">
    <name type="scientific">Malassezia cuniculi</name>
    <dbReference type="NCBI Taxonomy" id="948313"/>
    <lineage>
        <taxon>Eukaryota</taxon>
        <taxon>Fungi</taxon>
        <taxon>Dikarya</taxon>
        <taxon>Basidiomycota</taxon>
        <taxon>Ustilaginomycotina</taxon>
        <taxon>Malasseziomycetes</taxon>
        <taxon>Malasseziales</taxon>
        <taxon>Malasseziaceae</taxon>
        <taxon>Malassezia</taxon>
    </lineage>
</organism>
<dbReference type="AlphaFoldDB" id="A0AAF0ETX5"/>
<dbReference type="InterPro" id="IPR007513">
    <property type="entry name" value="SERF-like_N"/>
</dbReference>
<evidence type="ECO:0000256" key="2">
    <source>
        <dbReference type="SAM" id="MobiDB-lite"/>
    </source>
</evidence>
<dbReference type="EMBL" id="CP119878">
    <property type="protein sequence ID" value="WFD34502.1"/>
    <property type="molecule type" value="Genomic_DNA"/>
</dbReference>